<evidence type="ECO:0000313" key="3">
    <source>
        <dbReference type="Proteomes" id="UP001302321"/>
    </source>
</evidence>
<gene>
    <name evidence="2" type="ORF">QBC36DRAFT_358804</name>
</gene>
<protein>
    <submittedName>
        <fullName evidence="2">Uncharacterized protein</fullName>
    </submittedName>
</protein>
<dbReference type="AlphaFoldDB" id="A0AAN6WH66"/>
<dbReference type="Proteomes" id="UP001302321">
    <property type="component" value="Unassembled WGS sequence"/>
</dbReference>
<sequence length="249" mass="28025">MARGKGMDAMGGKRTQPMGKKKRESSLLLFIIYYRRDLFRSLRVECQALFNNRNYLQTAFLLLLLLAICDIMSQWNACVVPGLLKNTRDIVMYAMPMDANRNRGSALDDFEEYRKNQDLGSRLLSICQASGLNKPWGLGNSCLVGQKHGTVDKRQQTWSCLKINREKGGRLSEGVVRVWLTLVLVRARALLPVEFGTFGEKDDLLLLFAPPGVKRELQKRPAELGGGVQSSRASRNFNVQIPIFSLALC</sequence>
<reference evidence="2" key="2">
    <citation type="submission" date="2023-05" db="EMBL/GenBank/DDBJ databases">
        <authorList>
            <consortium name="Lawrence Berkeley National Laboratory"/>
            <person name="Steindorff A."/>
            <person name="Hensen N."/>
            <person name="Bonometti L."/>
            <person name="Westerberg I."/>
            <person name="Brannstrom I.O."/>
            <person name="Guillou S."/>
            <person name="Cros-Aarteil S."/>
            <person name="Calhoun S."/>
            <person name="Haridas S."/>
            <person name="Kuo A."/>
            <person name="Mondo S."/>
            <person name="Pangilinan J."/>
            <person name="Riley R."/>
            <person name="Labutti K."/>
            <person name="Andreopoulos B."/>
            <person name="Lipzen A."/>
            <person name="Chen C."/>
            <person name="Yanf M."/>
            <person name="Daum C."/>
            <person name="Ng V."/>
            <person name="Clum A."/>
            <person name="Ohm R."/>
            <person name="Martin F."/>
            <person name="Silar P."/>
            <person name="Natvig D."/>
            <person name="Lalanne C."/>
            <person name="Gautier V."/>
            <person name="Ament-Velasquez S.L."/>
            <person name="Kruys A."/>
            <person name="Hutchinson M.I."/>
            <person name="Powell A.J."/>
            <person name="Barry K."/>
            <person name="Miller A.N."/>
            <person name="Grigoriev I.V."/>
            <person name="Debuchy R."/>
            <person name="Gladieux P."/>
            <person name="Thoren M.H."/>
            <person name="Johannesson H."/>
        </authorList>
    </citation>
    <scope>NUCLEOTIDE SEQUENCE</scope>
    <source>
        <strain evidence="2">CBS 892.96</strain>
    </source>
</reference>
<evidence type="ECO:0000256" key="1">
    <source>
        <dbReference type="SAM" id="MobiDB-lite"/>
    </source>
</evidence>
<evidence type="ECO:0000313" key="2">
    <source>
        <dbReference type="EMBL" id="KAK4180062.1"/>
    </source>
</evidence>
<feature type="region of interest" description="Disordered" evidence="1">
    <location>
        <begin position="1"/>
        <end position="20"/>
    </location>
</feature>
<reference evidence="2" key="1">
    <citation type="journal article" date="2023" name="Mol. Phylogenet. Evol.">
        <title>Genome-scale phylogeny and comparative genomics of the fungal order Sordariales.</title>
        <authorList>
            <person name="Hensen N."/>
            <person name="Bonometti L."/>
            <person name="Westerberg I."/>
            <person name="Brannstrom I.O."/>
            <person name="Guillou S."/>
            <person name="Cros-Aarteil S."/>
            <person name="Calhoun S."/>
            <person name="Haridas S."/>
            <person name="Kuo A."/>
            <person name="Mondo S."/>
            <person name="Pangilinan J."/>
            <person name="Riley R."/>
            <person name="LaButti K."/>
            <person name="Andreopoulos B."/>
            <person name="Lipzen A."/>
            <person name="Chen C."/>
            <person name="Yan M."/>
            <person name="Daum C."/>
            <person name="Ng V."/>
            <person name="Clum A."/>
            <person name="Steindorff A."/>
            <person name="Ohm R.A."/>
            <person name="Martin F."/>
            <person name="Silar P."/>
            <person name="Natvig D.O."/>
            <person name="Lalanne C."/>
            <person name="Gautier V."/>
            <person name="Ament-Velasquez S.L."/>
            <person name="Kruys A."/>
            <person name="Hutchinson M.I."/>
            <person name="Powell A.J."/>
            <person name="Barry K."/>
            <person name="Miller A.N."/>
            <person name="Grigoriev I.V."/>
            <person name="Debuchy R."/>
            <person name="Gladieux P."/>
            <person name="Hiltunen Thoren M."/>
            <person name="Johannesson H."/>
        </authorList>
    </citation>
    <scope>NUCLEOTIDE SEQUENCE</scope>
    <source>
        <strain evidence="2">CBS 892.96</strain>
    </source>
</reference>
<name>A0AAN6WH66_9PEZI</name>
<proteinExistence type="predicted"/>
<organism evidence="2 3">
    <name type="scientific">Triangularia setosa</name>
    <dbReference type="NCBI Taxonomy" id="2587417"/>
    <lineage>
        <taxon>Eukaryota</taxon>
        <taxon>Fungi</taxon>
        <taxon>Dikarya</taxon>
        <taxon>Ascomycota</taxon>
        <taxon>Pezizomycotina</taxon>
        <taxon>Sordariomycetes</taxon>
        <taxon>Sordariomycetidae</taxon>
        <taxon>Sordariales</taxon>
        <taxon>Podosporaceae</taxon>
        <taxon>Triangularia</taxon>
    </lineage>
</organism>
<dbReference type="EMBL" id="MU866105">
    <property type="protein sequence ID" value="KAK4180062.1"/>
    <property type="molecule type" value="Genomic_DNA"/>
</dbReference>
<keyword evidence="3" id="KW-1185">Reference proteome</keyword>
<accession>A0AAN6WH66</accession>
<comment type="caution">
    <text evidence="2">The sequence shown here is derived from an EMBL/GenBank/DDBJ whole genome shotgun (WGS) entry which is preliminary data.</text>
</comment>